<keyword evidence="3" id="KW-1185">Reference proteome</keyword>
<feature type="compositionally biased region" description="Polar residues" evidence="1">
    <location>
        <begin position="307"/>
        <end position="318"/>
    </location>
</feature>
<feature type="compositionally biased region" description="Basic and acidic residues" evidence="1">
    <location>
        <begin position="41"/>
        <end position="59"/>
    </location>
</feature>
<evidence type="ECO:0000313" key="4">
    <source>
        <dbReference type="RefSeq" id="XP_011015012.1"/>
    </source>
</evidence>
<organism evidence="3 4">
    <name type="scientific">Populus euphratica</name>
    <name type="common">Euphrates poplar</name>
    <dbReference type="NCBI Taxonomy" id="75702"/>
    <lineage>
        <taxon>Eukaryota</taxon>
        <taxon>Viridiplantae</taxon>
        <taxon>Streptophyta</taxon>
        <taxon>Embryophyta</taxon>
        <taxon>Tracheophyta</taxon>
        <taxon>Spermatophyta</taxon>
        <taxon>Magnoliopsida</taxon>
        <taxon>eudicotyledons</taxon>
        <taxon>Gunneridae</taxon>
        <taxon>Pentapetalae</taxon>
        <taxon>rosids</taxon>
        <taxon>fabids</taxon>
        <taxon>Malpighiales</taxon>
        <taxon>Salicaceae</taxon>
        <taxon>Saliceae</taxon>
        <taxon>Populus</taxon>
    </lineage>
</organism>
<protein>
    <submittedName>
        <fullName evidence="4">Uncharacterized protein LOC105118700</fullName>
    </submittedName>
</protein>
<feature type="region of interest" description="Disordered" evidence="1">
    <location>
        <begin position="379"/>
        <end position="456"/>
    </location>
</feature>
<gene>
    <name evidence="4" type="primary">LOC105118700</name>
</gene>
<evidence type="ECO:0000313" key="3">
    <source>
        <dbReference type="Proteomes" id="UP000694918"/>
    </source>
</evidence>
<dbReference type="RefSeq" id="XP_011015012.1">
    <property type="nucleotide sequence ID" value="XM_011016710.1"/>
</dbReference>
<feature type="region of interest" description="Disordered" evidence="1">
    <location>
        <begin position="188"/>
        <end position="236"/>
    </location>
</feature>
<feature type="compositionally biased region" description="Basic residues" evidence="1">
    <location>
        <begin position="60"/>
        <end position="78"/>
    </location>
</feature>
<dbReference type="Proteomes" id="UP000694918">
    <property type="component" value="Unplaced"/>
</dbReference>
<feature type="domain" description="DUF3752" evidence="2">
    <location>
        <begin position="311"/>
        <end position="447"/>
    </location>
</feature>
<dbReference type="KEGG" id="peu:105118700"/>
<feature type="region of interest" description="Disordered" evidence="1">
    <location>
        <begin position="1"/>
        <end position="102"/>
    </location>
</feature>
<dbReference type="Pfam" id="PF12572">
    <property type="entry name" value="DUF3752"/>
    <property type="match status" value="1"/>
</dbReference>
<evidence type="ECO:0000256" key="1">
    <source>
        <dbReference type="SAM" id="MobiDB-lite"/>
    </source>
</evidence>
<feature type="compositionally biased region" description="Polar residues" evidence="1">
    <location>
        <begin position="437"/>
        <end position="456"/>
    </location>
</feature>
<dbReference type="AlphaFoldDB" id="A0AAJ6XE00"/>
<dbReference type="InterPro" id="IPR022226">
    <property type="entry name" value="DUF3752"/>
</dbReference>
<feature type="region of interest" description="Disordered" evidence="1">
    <location>
        <begin position="307"/>
        <end position="333"/>
    </location>
</feature>
<reference evidence="4" key="1">
    <citation type="submission" date="2025-08" db="UniProtKB">
        <authorList>
            <consortium name="RefSeq"/>
        </authorList>
    </citation>
    <scope>IDENTIFICATION</scope>
</reference>
<feature type="compositionally biased region" description="Basic and acidic residues" evidence="1">
    <location>
        <begin position="404"/>
        <end position="435"/>
    </location>
</feature>
<dbReference type="PANTHER" id="PTHR47422">
    <property type="entry name" value="DNAJ HEAT SHOCK N-TERMINAL DOMAIN-CONTAINING PROTEIN"/>
    <property type="match status" value="1"/>
</dbReference>
<name>A0AAJ6XE00_POPEU</name>
<evidence type="ECO:0000259" key="2">
    <source>
        <dbReference type="Pfam" id="PF12572"/>
    </source>
</evidence>
<accession>A0AAJ6XE00</accession>
<dbReference type="GeneID" id="105118700"/>
<proteinExistence type="predicted"/>
<dbReference type="PANTHER" id="PTHR47422:SF1">
    <property type="entry name" value="DNAJ HEAT SHOCK N-TERMINAL DOMAIN-CONTAINING PROTEIN"/>
    <property type="match status" value="1"/>
</dbReference>
<sequence>MGRRTKRKHREDTPTSPSSSDDDEDTDSSIERRRSRHRNRGRSDGSSRRDKDRKREKEDKRRRKDRDRERKRRKSKKRRDYESESSASGSGSEDREIDRVRVNPGDVVKEMLSEFPNVGGDLKQLLQMIDDGQAVDIKGISERSLIKHLKRLFISLNLKENGDRVFLLRPKAGPTLEVVGPLIQACAEPKEQQGDHSIPSDSVDSMPPDAEHKQETDDNNVAVPSSRDDASAPRRRVIGPEMPSAELLAAAAKLTEALELCSRIYFRSQKSLARICSRMILWILISSHQSSNLNYYMITSNLFSQPGGMPTQSRSFSKNSKEGRGDTSVWTDNPLDRAQKAKMNYLEAYNEAAALASTEEEKQRASADADLVDKYNKAKRSKSLVQKHQEEASSRTKKKSKQKKEKEEWAGQHPWKPWDREKDLEAGRKSIKLDSDNMAQGLSSRFSSGNFQRSFL</sequence>
<feature type="compositionally biased region" description="Basic and acidic residues" evidence="1">
    <location>
        <begin position="92"/>
        <end position="102"/>
    </location>
</feature>